<organism evidence="1 2">
    <name type="scientific">Dendrothele bispora (strain CBS 962.96)</name>
    <dbReference type="NCBI Taxonomy" id="1314807"/>
    <lineage>
        <taxon>Eukaryota</taxon>
        <taxon>Fungi</taxon>
        <taxon>Dikarya</taxon>
        <taxon>Basidiomycota</taxon>
        <taxon>Agaricomycotina</taxon>
        <taxon>Agaricomycetes</taxon>
        <taxon>Agaricomycetidae</taxon>
        <taxon>Agaricales</taxon>
        <taxon>Agaricales incertae sedis</taxon>
        <taxon>Dendrothele</taxon>
    </lineage>
</organism>
<protein>
    <submittedName>
        <fullName evidence="1">Uncharacterized protein</fullName>
    </submittedName>
</protein>
<reference evidence="1 2" key="1">
    <citation type="journal article" date="2019" name="Nat. Ecol. Evol.">
        <title>Megaphylogeny resolves global patterns of mushroom evolution.</title>
        <authorList>
            <person name="Varga T."/>
            <person name="Krizsan K."/>
            <person name="Foldi C."/>
            <person name="Dima B."/>
            <person name="Sanchez-Garcia M."/>
            <person name="Sanchez-Ramirez S."/>
            <person name="Szollosi G.J."/>
            <person name="Szarkandi J.G."/>
            <person name="Papp V."/>
            <person name="Albert L."/>
            <person name="Andreopoulos W."/>
            <person name="Angelini C."/>
            <person name="Antonin V."/>
            <person name="Barry K.W."/>
            <person name="Bougher N.L."/>
            <person name="Buchanan P."/>
            <person name="Buyck B."/>
            <person name="Bense V."/>
            <person name="Catcheside P."/>
            <person name="Chovatia M."/>
            <person name="Cooper J."/>
            <person name="Damon W."/>
            <person name="Desjardin D."/>
            <person name="Finy P."/>
            <person name="Geml J."/>
            <person name="Haridas S."/>
            <person name="Hughes K."/>
            <person name="Justo A."/>
            <person name="Karasinski D."/>
            <person name="Kautmanova I."/>
            <person name="Kiss B."/>
            <person name="Kocsube S."/>
            <person name="Kotiranta H."/>
            <person name="LaButti K.M."/>
            <person name="Lechner B.E."/>
            <person name="Liimatainen K."/>
            <person name="Lipzen A."/>
            <person name="Lukacs Z."/>
            <person name="Mihaltcheva S."/>
            <person name="Morgado L.N."/>
            <person name="Niskanen T."/>
            <person name="Noordeloos M.E."/>
            <person name="Ohm R.A."/>
            <person name="Ortiz-Santana B."/>
            <person name="Ovrebo C."/>
            <person name="Racz N."/>
            <person name="Riley R."/>
            <person name="Savchenko A."/>
            <person name="Shiryaev A."/>
            <person name="Soop K."/>
            <person name="Spirin V."/>
            <person name="Szebenyi C."/>
            <person name="Tomsovsky M."/>
            <person name="Tulloss R.E."/>
            <person name="Uehling J."/>
            <person name="Grigoriev I.V."/>
            <person name="Vagvolgyi C."/>
            <person name="Papp T."/>
            <person name="Martin F.M."/>
            <person name="Miettinen O."/>
            <person name="Hibbett D.S."/>
            <person name="Nagy L.G."/>
        </authorList>
    </citation>
    <scope>NUCLEOTIDE SEQUENCE [LARGE SCALE GENOMIC DNA]</scope>
    <source>
        <strain evidence="1 2">CBS 962.96</strain>
    </source>
</reference>
<evidence type="ECO:0000313" key="2">
    <source>
        <dbReference type="Proteomes" id="UP000297245"/>
    </source>
</evidence>
<accession>A0A4S8M5C5</accession>
<proteinExistence type="predicted"/>
<dbReference type="EMBL" id="ML179156">
    <property type="protein sequence ID" value="THU97427.1"/>
    <property type="molecule type" value="Genomic_DNA"/>
</dbReference>
<evidence type="ECO:0000313" key="1">
    <source>
        <dbReference type="EMBL" id="THU97427.1"/>
    </source>
</evidence>
<dbReference type="AlphaFoldDB" id="A0A4S8M5C5"/>
<gene>
    <name evidence="1" type="ORF">K435DRAFT_66617</name>
</gene>
<keyword evidence="2" id="KW-1185">Reference proteome</keyword>
<name>A0A4S8M5C5_DENBC</name>
<dbReference type="Proteomes" id="UP000297245">
    <property type="component" value="Unassembled WGS sequence"/>
</dbReference>
<sequence length="123" mass="13830">MEFSPDEDRTSLTYTQYPCAGTASALISILGELYIHLGYDPGIEISSGRLGSPPSLQTNVTVYPYPRTSETRYFECMEELTPEEGEEGYQWPDGEYQCRLCGDTLAYNSEELGDNRVSLLIEH</sequence>